<reference evidence="5 6" key="1">
    <citation type="journal article" date="2015" name="Nature">
        <title>rRNA introns, odd ribosomes, and small enigmatic genomes across a large radiation of phyla.</title>
        <authorList>
            <person name="Brown C.T."/>
            <person name="Hug L.A."/>
            <person name="Thomas B.C."/>
            <person name="Sharon I."/>
            <person name="Castelle C.J."/>
            <person name="Singh A."/>
            <person name="Wilkins M.J."/>
            <person name="Williams K.H."/>
            <person name="Banfield J.F."/>
        </authorList>
    </citation>
    <scope>NUCLEOTIDE SEQUENCE [LARGE SCALE GENOMIC DNA]</scope>
</reference>
<dbReference type="Gene3D" id="2.40.50.140">
    <property type="entry name" value="Nucleic acid-binding proteins"/>
    <property type="match status" value="1"/>
</dbReference>
<dbReference type="GO" id="GO:0000049">
    <property type="term" value="F:tRNA binding"/>
    <property type="evidence" value="ECO:0007669"/>
    <property type="project" value="UniProtKB-UniRule"/>
</dbReference>
<dbReference type="SUPFAM" id="SSF50249">
    <property type="entry name" value="Nucleic acid-binding proteins"/>
    <property type="match status" value="1"/>
</dbReference>
<dbReference type="AlphaFoldDB" id="A0A0G1KE40"/>
<dbReference type="Proteomes" id="UP000034032">
    <property type="component" value="Unassembled WGS sequence"/>
</dbReference>
<dbReference type="InterPro" id="IPR008231">
    <property type="entry name" value="CsaA"/>
</dbReference>
<dbReference type="NCBIfam" id="NF007495">
    <property type="entry name" value="PRK10089.1-4"/>
    <property type="match status" value="1"/>
</dbReference>
<evidence type="ECO:0000256" key="3">
    <source>
        <dbReference type="PROSITE-ProRule" id="PRU00209"/>
    </source>
</evidence>
<accession>A0A0G1KE40</accession>
<gene>
    <name evidence="5" type="ORF">UW79_C0014G0005</name>
</gene>
<sequence length="112" mass="12276">MATIDGFLKLDIRVGKILEVSDFPEAKKPAYKLKIDFGPEIGIKNSSVQIVDLYAKEDLLDKYVLGVVNFPSRKIGPFESEVLTLGVPDKDGKVILITPDKDNGAILGGRLF</sequence>
<dbReference type="NCBIfam" id="TIGR02222">
    <property type="entry name" value="chap_CsaA"/>
    <property type="match status" value="1"/>
</dbReference>
<dbReference type="InterPro" id="IPR002547">
    <property type="entry name" value="tRNA-bd_dom"/>
</dbReference>
<evidence type="ECO:0000256" key="2">
    <source>
        <dbReference type="ARBA" id="ARBA00022884"/>
    </source>
</evidence>
<feature type="domain" description="TRNA-binding" evidence="4">
    <location>
        <begin position="6"/>
        <end position="112"/>
    </location>
</feature>
<evidence type="ECO:0000256" key="1">
    <source>
        <dbReference type="ARBA" id="ARBA00022555"/>
    </source>
</evidence>
<comment type="caution">
    <text evidence="5">The sequence shown here is derived from an EMBL/GenBank/DDBJ whole genome shotgun (WGS) entry which is preliminary data.</text>
</comment>
<name>A0A0G1KE40_9BACT</name>
<keyword evidence="2 3" id="KW-0694">RNA-binding</keyword>
<dbReference type="InterPro" id="IPR012340">
    <property type="entry name" value="NA-bd_OB-fold"/>
</dbReference>
<dbReference type="PANTHER" id="PTHR11586">
    <property type="entry name" value="TRNA-AMINOACYLATION COFACTOR ARC1 FAMILY MEMBER"/>
    <property type="match status" value="1"/>
</dbReference>
<organism evidence="5 6">
    <name type="scientific">Candidatus Yanofskybacteria bacterium GW2011_GWA2_44_9</name>
    <dbReference type="NCBI Taxonomy" id="1619025"/>
    <lineage>
        <taxon>Bacteria</taxon>
        <taxon>Candidatus Yanofskyibacteriota</taxon>
    </lineage>
</organism>
<dbReference type="NCBIfam" id="NF007494">
    <property type="entry name" value="PRK10089.1-3"/>
    <property type="match status" value="1"/>
</dbReference>
<dbReference type="Pfam" id="PF01588">
    <property type="entry name" value="tRNA_bind"/>
    <property type="match status" value="1"/>
</dbReference>
<keyword evidence="1 3" id="KW-0820">tRNA-binding</keyword>
<dbReference type="PROSITE" id="PS50886">
    <property type="entry name" value="TRBD"/>
    <property type="match status" value="1"/>
</dbReference>
<dbReference type="FunFam" id="2.40.50.140:FF:000165">
    <property type="entry name" value="Chaperone CsaA"/>
    <property type="match status" value="1"/>
</dbReference>
<dbReference type="InterPro" id="IPR051270">
    <property type="entry name" value="Tyrosine-tRNA_ligase_regulator"/>
</dbReference>
<dbReference type="EMBL" id="LCJR01000014">
    <property type="protein sequence ID" value="KKT81853.1"/>
    <property type="molecule type" value="Genomic_DNA"/>
</dbReference>
<evidence type="ECO:0000313" key="6">
    <source>
        <dbReference type="Proteomes" id="UP000034032"/>
    </source>
</evidence>
<dbReference type="PATRIC" id="fig|1619025.3.peg.596"/>
<evidence type="ECO:0000313" key="5">
    <source>
        <dbReference type="EMBL" id="KKT81853.1"/>
    </source>
</evidence>
<protein>
    <submittedName>
        <fullName evidence="5">CsaA protein</fullName>
    </submittedName>
</protein>
<proteinExistence type="predicted"/>
<dbReference type="PANTHER" id="PTHR11586:SF37">
    <property type="entry name" value="TRNA-BINDING DOMAIN-CONTAINING PROTEIN"/>
    <property type="match status" value="1"/>
</dbReference>
<dbReference type="CDD" id="cd02798">
    <property type="entry name" value="tRNA_bind_CsaA"/>
    <property type="match status" value="1"/>
</dbReference>
<evidence type="ECO:0000259" key="4">
    <source>
        <dbReference type="PROSITE" id="PS50886"/>
    </source>
</evidence>